<name>A0A1I5VLG9_9EURY</name>
<evidence type="ECO:0000256" key="1">
    <source>
        <dbReference type="SAM" id="Phobius"/>
    </source>
</evidence>
<evidence type="ECO:0000313" key="3">
    <source>
        <dbReference type="Proteomes" id="UP000183769"/>
    </source>
</evidence>
<protein>
    <submittedName>
        <fullName evidence="2">Uncharacterized protein</fullName>
    </submittedName>
</protein>
<dbReference type="OrthoDB" id="375828at2157"/>
<dbReference type="AlphaFoldDB" id="A0A1I5VLG9"/>
<feature type="transmembrane region" description="Helical" evidence="1">
    <location>
        <begin position="44"/>
        <end position="73"/>
    </location>
</feature>
<evidence type="ECO:0000313" key="2">
    <source>
        <dbReference type="EMBL" id="SFQ07846.1"/>
    </source>
</evidence>
<organism evidence="2 3">
    <name type="scientific">Halolamina pelagica</name>
    <dbReference type="NCBI Taxonomy" id="699431"/>
    <lineage>
        <taxon>Archaea</taxon>
        <taxon>Methanobacteriati</taxon>
        <taxon>Methanobacteriota</taxon>
        <taxon>Stenosarchaea group</taxon>
        <taxon>Halobacteria</taxon>
        <taxon>Halobacteriales</taxon>
        <taxon>Haloferacaceae</taxon>
    </lineage>
</organism>
<dbReference type="RefSeq" id="WP_074880324.1">
    <property type="nucleotide sequence ID" value="NZ_FOXI01000018.1"/>
</dbReference>
<dbReference type="Proteomes" id="UP000183769">
    <property type="component" value="Unassembled WGS sequence"/>
</dbReference>
<keyword evidence="1" id="KW-1133">Transmembrane helix</keyword>
<proteinExistence type="predicted"/>
<reference evidence="3" key="1">
    <citation type="submission" date="2016-10" db="EMBL/GenBank/DDBJ databases">
        <authorList>
            <person name="Varghese N."/>
            <person name="Submissions S."/>
        </authorList>
    </citation>
    <scope>NUCLEOTIDE SEQUENCE [LARGE SCALE GENOMIC DNA]</scope>
    <source>
        <strain evidence="3">CGMCC 1.10329</strain>
    </source>
</reference>
<gene>
    <name evidence="2" type="ORF">SAMN05216277_11845</name>
</gene>
<keyword evidence="1" id="KW-0472">Membrane</keyword>
<accession>A0A1I5VLG9</accession>
<keyword evidence="1" id="KW-0812">Transmembrane</keyword>
<sequence>MAELITVATALLLSIAIGLWLFARFSSGGDVAVASFGLIRNASTLLIGVFLLMTGAWPLVILGGLIIVVAVFLGSTHAKNLDQNTSLRKKIAG</sequence>
<dbReference type="EMBL" id="FOXI01000018">
    <property type="protein sequence ID" value="SFQ07846.1"/>
    <property type="molecule type" value="Genomic_DNA"/>
</dbReference>
<keyword evidence="3" id="KW-1185">Reference proteome</keyword>